<dbReference type="NCBIfam" id="NF004016">
    <property type="entry name" value="PRK05478.1"/>
    <property type="match status" value="1"/>
</dbReference>
<sequence length="474" mass="50196">MTPSSTLFDKLWQEHCIQSDASGEDLLLIDRILLHERTGAVALEALREKGREVKTPAHVFCTMDHIVSNRPGRTRNEARTPGGDVFISSTRESAARSGVTLIDIDDARQGIVHVMAPELGIVQPGVSIVCPDSHTCSLGAFGALAWGIGSSAAEHALATQTLKQKKPANMRVTLKGGLHPGVYAKDIVLALIAQIGAGAAANHAVEFTGGGVRQMSMEGRMTLCNMAVEFAAFTALIAPDEKTFEYLAGREFAPTGAQLDDALSWWRDLASDEEAVFDKNITLDTDALAPQISWGVSPEQSGGIDQTLPFIADLPAEKRKAAENALAYMELQPGQRLLGEAVDGAFIGSCTNGRIEDLRAAAYILKGNQVSPDVKAICVPGSQAVKRQAEAEGVAEIFKQAGFEWGEPGCGYCFYAGGDTFAPGARVVSSTNRNFEGRQGPGVRTHLCSPATVAASAIEGVIADPREAGGVRPV</sequence>
<comment type="pathway">
    <text evidence="4">Amino-acid biosynthesis; L-leucine biosynthesis; L-leucine from 3-methyl-2-oxobutanoate: step 2/4.</text>
</comment>
<dbReference type="PANTHER" id="PTHR43822">
    <property type="entry name" value="HOMOACONITASE, MITOCHONDRIAL-RELATED"/>
    <property type="match status" value="1"/>
</dbReference>
<dbReference type="Gene3D" id="3.30.499.10">
    <property type="entry name" value="Aconitase, domain 3"/>
    <property type="match status" value="2"/>
</dbReference>
<dbReference type="Pfam" id="PF00330">
    <property type="entry name" value="Aconitase"/>
    <property type="match status" value="1"/>
</dbReference>
<evidence type="ECO:0000256" key="5">
    <source>
        <dbReference type="ARBA" id="ARBA00011271"/>
    </source>
</evidence>
<evidence type="ECO:0000256" key="14">
    <source>
        <dbReference type="ARBA" id="ARBA00023304"/>
    </source>
</evidence>
<proteinExistence type="predicted"/>
<dbReference type="GO" id="GO:0046872">
    <property type="term" value="F:metal ion binding"/>
    <property type="evidence" value="ECO:0007669"/>
    <property type="project" value="UniProtKB-KW"/>
</dbReference>
<evidence type="ECO:0000256" key="2">
    <source>
        <dbReference type="ARBA" id="ARBA00001966"/>
    </source>
</evidence>
<feature type="domain" description="Aconitase/3-isopropylmalate dehydratase large subunit alpha/beta/alpha" evidence="15">
    <location>
        <begin position="9"/>
        <end position="460"/>
    </location>
</feature>
<keyword evidence="13" id="KW-0456">Lyase</keyword>
<dbReference type="AlphaFoldDB" id="A0A371RI46"/>
<keyword evidence="17" id="KW-1185">Reference proteome</keyword>
<dbReference type="InterPro" id="IPR001030">
    <property type="entry name" value="Acoase/IPM_deHydtase_lsu_aba"/>
</dbReference>
<reference evidence="16 17" key="1">
    <citation type="submission" date="2018-08" db="EMBL/GenBank/DDBJ databases">
        <title>Parvularcula sp. SM1705, isolated from surface water of the South Sea China.</title>
        <authorList>
            <person name="Sun L."/>
        </authorList>
    </citation>
    <scope>NUCLEOTIDE SEQUENCE [LARGE SCALE GENOMIC DNA]</scope>
    <source>
        <strain evidence="16 17">SM1705</strain>
    </source>
</reference>
<keyword evidence="8" id="KW-0004">4Fe-4S</keyword>
<dbReference type="InterPro" id="IPR018136">
    <property type="entry name" value="Aconitase_4Fe-4S_BS"/>
</dbReference>
<dbReference type="InterPro" id="IPR050067">
    <property type="entry name" value="IPM_dehydratase_rel_enz"/>
</dbReference>
<dbReference type="GO" id="GO:0009098">
    <property type="term" value="P:L-leucine biosynthetic process"/>
    <property type="evidence" value="ECO:0007669"/>
    <property type="project" value="UniProtKB-KW"/>
</dbReference>
<dbReference type="EMBL" id="QUQO01000001">
    <property type="protein sequence ID" value="RFB05111.1"/>
    <property type="molecule type" value="Genomic_DNA"/>
</dbReference>
<dbReference type="GO" id="GO:0003861">
    <property type="term" value="F:3-isopropylmalate dehydratase activity"/>
    <property type="evidence" value="ECO:0007669"/>
    <property type="project" value="UniProtKB-EC"/>
</dbReference>
<keyword evidence="7" id="KW-0432">Leucine biosynthesis</keyword>
<comment type="cofactor">
    <cofactor evidence="2">
        <name>[4Fe-4S] cluster</name>
        <dbReference type="ChEBI" id="CHEBI:49883"/>
    </cofactor>
</comment>
<dbReference type="GO" id="GO:0051539">
    <property type="term" value="F:4 iron, 4 sulfur cluster binding"/>
    <property type="evidence" value="ECO:0007669"/>
    <property type="project" value="UniProtKB-KW"/>
</dbReference>
<dbReference type="PROSITE" id="PS00450">
    <property type="entry name" value="ACONITASE_1"/>
    <property type="match status" value="1"/>
</dbReference>
<evidence type="ECO:0000313" key="17">
    <source>
        <dbReference type="Proteomes" id="UP000264589"/>
    </source>
</evidence>
<evidence type="ECO:0000256" key="12">
    <source>
        <dbReference type="ARBA" id="ARBA00023014"/>
    </source>
</evidence>
<dbReference type="PRINTS" id="PR00415">
    <property type="entry name" value="ACONITASE"/>
</dbReference>
<evidence type="ECO:0000256" key="3">
    <source>
        <dbReference type="ARBA" id="ARBA00002695"/>
    </source>
</evidence>
<protein>
    <recommendedName>
        <fullName evidence="6">3-isopropylmalate dehydratase</fullName>
        <ecNumber evidence="6">4.2.1.33</ecNumber>
    </recommendedName>
</protein>
<comment type="caution">
    <text evidence="16">The sequence shown here is derived from an EMBL/GenBank/DDBJ whole genome shotgun (WGS) entry which is preliminary data.</text>
</comment>
<comment type="catalytic activity">
    <reaction evidence="1">
        <text>(2R,3S)-3-isopropylmalate = (2S)-2-isopropylmalate</text>
        <dbReference type="Rhea" id="RHEA:32287"/>
        <dbReference type="ChEBI" id="CHEBI:1178"/>
        <dbReference type="ChEBI" id="CHEBI:35121"/>
        <dbReference type="EC" id="4.2.1.33"/>
    </reaction>
</comment>
<dbReference type="SUPFAM" id="SSF53732">
    <property type="entry name" value="Aconitase iron-sulfur domain"/>
    <property type="match status" value="1"/>
</dbReference>
<dbReference type="Proteomes" id="UP000264589">
    <property type="component" value="Unassembled WGS sequence"/>
</dbReference>
<dbReference type="PANTHER" id="PTHR43822:SF9">
    <property type="entry name" value="3-ISOPROPYLMALATE DEHYDRATASE"/>
    <property type="match status" value="1"/>
</dbReference>
<dbReference type="OrthoDB" id="9802769at2"/>
<keyword evidence="14" id="KW-0100">Branched-chain amino acid biosynthesis</keyword>
<evidence type="ECO:0000256" key="7">
    <source>
        <dbReference type="ARBA" id="ARBA00022430"/>
    </source>
</evidence>
<dbReference type="InterPro" id="IPR015931">
    <property type="entry name" value="Acnase/IPM_dHydase_lsu_aba_1/3"/>
</dbReference>
<gene>
    <name evidence="16" type="ORF">DX908_07500</name>
</gene>
<evidence type="ECO:0000259" key="15">
    <source>
        <dbReference type="Pfam" id="PF00330"/>
    </source>
</evidence>
<evidence type="ECO:0000256" key="1">
    <source>
        <dbReference type="ARBA" id="ARBA00000491"/>
    </source>
</evidence>
<evidence type="ECO:0000256" key="9">
    <source>
        <dbReference type="ARBA" id="ARBA00022605"/>
    </source>
</evidence>
<evidence type="ECO:0000256" key="6">
    <source>
        <dbReference type="ARBA" id="ARBA00011998"/>
    </source>
</evidence>
<dbReference type="EC" id="4.2.1.33" evidence="6"/>
<evidence type="ECO:0000256" key="10">
    <source>
        <dbReference type="ARBA" id="ARBA00022723"/>
    </source>
</evidence>
<dbReference type="RefSeq" id="WP_116391742.1">
    <property type="nucleotide sequence ID" value="NZ_QUQO01000001.1"/>
</dbReference>
<comment type="subunit">
    <text evidence="5">Heterodimer of LeuC and LeuD.</text>
</comment>
<accession>A0A371RI46</accession>
<keyword evidence="11" id="KW-0408">Iron</keyword>
<evidence type="ECO:0000256" key="4">
    <source>
        <dbReference type="ARBA" id="ARBA00004729"/>
    </source>
</evidence>
<comment type="function">
    <text evidence="3">Catalyzes the isomerization between 2-isopropylmalate and 3-isopropylmalate, via the formation of 2-isopropylmaleate.</text>
</comment>
<evidence type="ECO:0000313" key="16">
    <source>
        <dbReference type="EMBL" id="RFB05111.1"/>
    </source>
</evidence>
<dbReference type="InterPro" id="IPR036008">
    <property type="entry name" value="Aconitase_4Fe-4S_dom"/>
</dbReference>
<evidence type="ECO:0000256" key="13">
    <source>
        <dbReference type="ARBA" id="ARBA00023239"/>
    </source>
</evidence>
<keyword evidence="12" id="KW-0411">Iron-sulfur</keyword>
<evidence type="ECO:0000256" key="8">
    <source>
        <dbReference type="ARBA" id="ARBA00022485"/>
    </source>
</evidence>
<dbReference type="NCBIfam" id="NF009116">
    <property type="entry name" value="PRK12466.1"/>
    <property type="match status" value="1"/>
</dbReference>
<keyword evidence="9" id="KW-0028">Amino-acid biosynthesis</keyword>
<name>A0A371RI46_9PROT</name>
<dbReference type="InParanoid" id="A0A371RI46"/>
<organism evidence="16 17">
    <name type="scientific">Parvularcula marina</name>
    <dbReference type="NCBI Taxonomy" id="2292771"/>
    <lineage>
        <taxon>Bacteria</taxon>
        <taxon>Pseudomonadati</taxon>
        <taxon>Pseudomonadota</taxon>
        <taxon>Alphaproteobacteria</taxon>
        <taxon>Parvularculales</taxon>
        <taxon>Parvularculaceae</taxon>
        <taxon>Parvularcula</taxon>
    </lineage>
</organism>
<keyword evidence="10" id="KW-0479">Metal-binding</keyword>
<evidence type="ECO:0000256" key="11">
    <source>
        <dbReference type="ARBA" id="ARBA00023004"/>
    </source>
</evidence>